<protein>
    <submittedName>
        <fullName evidence="2">ATP-binding protein</fullName>
    </submittedName>
</protein>
<reference evidence="2 3" key="1">
    <citation type="submission" date="2018-07" db="EMBL/GenBank/DDBJ databases">
        <title>Draft Genome Sequence of Pseudomonas fluorescens AHK-1 associated with canker disease of kiwifruit.</title>
        <authorList>
            <person name="Wu Z."/>
        </authorList>
    </citation>
    <scope>NUCLEOTIDE SEQUENCE [LARGE SCALE GENOMIC DNA]</scope>
    <source>
        <strain evidence="2 3">AHK-1</strain>
    </source>
</reference>
<proteinExistence type="predicted"/>
<dbReference type="EMBL" id="QRBA01000012">
    <property type="protein sequence ID" value="RDS89089.1"/>
    <property type="molecule type" value="Genomic_DNA"/>
</dbReference>
<keyword evidence="2" id="KW-0067">ATP-binding</keyword>
<evidence type="ECO:0000313" key="3">
    <source>
        <dbReference type="Proteomes" id="UP000255541"/>
    </source>
</evidence>
<organism evidence="2 3">
    <name type="scientific">Pseudomonas fluorescens</name>
    <dbReference type="NCBI Taxonomy" id="294"/>
    <lineage>
        <taxon>Bacteria</taxon>
        <taxon>Pseudomonadati</taxon>
        <taxon>Pseudomonadota</taxon>
        <taxon>Gammaproteobacteria</taxon>
        <taxon>Pseudomonadales</taxon>
        <taxon>Pseudomonadaceae</taxon>
        <taxon>Pseudomonas</taxon>
    </lineage>
</organism>
<dbReference type="InterPro" id="IPR051396">
    <property type="entry name" value="Bact_Antivir_Def_Nuclease"/>
</dbReference>
<dbReference type="AlphaFoldDB" id="A0A7Z6QMS1"/>
<evidence type="ECO:0000313" key="2">
    <source>
        <dbReference type="EMBL" id="RDS89089.1"/>
    </source>
</evidence>
<comment type="caution">
    <text evidence="2">The sequence shown here is derived from an EMBL/GenBank/DDBJ whole genome shotgun (WGS) entry which is preliminary data.</text>
</comment>
<evidence type="ECO:0000259" key="1">
    <source>
        <dbReference type="Pfam" id="PF13304"/>
    </source>
</evidence>
<gene>
    <name evidence="2" type="ORF">DL347_21070</name>
</gene>
<dbReference type="GO" id="GO:0016887">
    <property type="term" value="F:ATP hydrolysis activity"/>
    <property type="evidence" value="ECO:0007669"/>
    <property type="project" value="InterPro"/>
</dbReference>
<accession>A0A7Z6QMS1</accession>
<dbReference type="InterPro" id="IPR003959">
    <property type="entry name" value="ATPase_AAA_core"/>
</dbReference>
<dbReference type="Proteomes" id="UP000255541">
    <property type="component" value="Unassembled WGS sequence"/>
</dbReference>
<dbReference type="InterPro" id="IPR027417">
    <property type="entry name" value="P-loop_NTPase"/>
</dbReference>
<dbReference type="RefSeq" id="WP_115487825.1">
    <property type="nucleotide sequence ID" value="NZ_QRBA01000012.1"/>
</dbReference>
<dbReference type="SUPFAM" id="SSF52540">
    <property type="entry name" value="P-loop containing nucleoside triphosphate hydrolases"/>
    <property type="match status" value="1"/>
</dbReference>
<keyword evidence="2" id="KW-0547">Nucleotide-binding</keyword>
<dbReference type="GO" id="GO:0005524">
    <property type="term" value="F:ATP binding"/>
    <property type="evidence" value="ECO:0007669"/>
    <property type="project" value="UniProtKB-KW"/>
</dbReference>
<name>A0A7Z6QMS1_PSEFL</name>
<dbReference type="Gene3D" id="3.40.50.300">
    <property type="entry name" value="P-loop containing nucleotide triphosphate hydrolases"/>
    <property type="match status" value="1"/>
</dbReference>
<dbReference type="PANTHER" id="PTHR43581">
    <property type="entry name" value="ATP/GTP PHOSPHATASE"/>
    <property type="match status" value="1"/>
</dbReference>
<dbReference type="Pfam" id="PF13304">
    <property type="entry name" value="AAA_21"/>
    <property type="match status" value="1"/>
</dbReference>
<sequence length="522" mass="57482">MFTVLEVGQQLPQHGTNCAYLVVDNWDDWFKFRTMFTLFVFDMRSTRHRVGSVKIGQAGLLPSSGGADAPAGSRTPGLPGAFVQLDEHQFFSLGQDEDYYSALLALPNGQGITILRSLCDCAFNLEILDRHLPELVMSESILRSIHEANVRNRLNRLANGNPELTRFEFQYTFPPAPAEPDGLPPLPPAVMQFQVIPDVVPPTNLHVLVGRNGVGKTRCIQSIINTLLDRDTSGAPKGMLHRLGENHDQWTFSGLVSVSFSAFDSFELPAIGQQRTPATFVGLRTQKKDDQGNVFDVLKSAVDLAEDFVTSLERCQTEPRRTRWLTAVATLSTDPLFGETGVEQLIEGGFEWTERAMRFFGKLSSGHAIVLLTTTRLVELVDEKTLVVLDEPEGHLHPPLLAAFIRTVADLLVSRNGVALLSTHSPVVLQEVPRSCVWMLRRTRTQSAVERPSIETFGESAGVLTREVFGLEVTNSGFHKLVANIARRPGITYAGVDHHFRGQLGVEAQALARSLVAGRGNG</sequence>
<feature type="domain" description="ATPase AAA-type core" evidence="1">
    <location>
        <begin position="290"/>
        <end position="429"/>
    </location>
</feature>
<dbReference type="PANTHER" id="PTHR43581:SF2">
    <property type="entry name" value="EXCINUCLEASE ATPASE SUBUNIT"/>
    <property type="match status" value="1"/>
</dbReference>